<dbReference type="InterPro" id="IPR046350">
    <property type="entry name" value="Cystatin_sf"/>
</dbReference>
<reference evidence="2" key="2">
    <citation type="submission" date="2025-08" db="UniProtKB">
        <authorList>
            <consortium name="RefSeq"/>
        </authorList>
    </citation>
    <scope>IDENTIFICATION</scope>
    <source>
        <tissue evidence="2">Whole plant</tissue>
    </source>
</reference>
<dbReference type="RefSeq" id="XP_020987501.1">
    <property type="nucleotide sequence ID" value="XM_021131842.2"/>
</dbReference>
<dbReference type="CDD" id="cd00042">
    <property type="entry name" value="CY"/>
    <property type="match status" value="1"/>
</dbReference>
<proteinExistence type="predicted"/>
<organism evidence="1 2">
    <name type="scientific">Arachis duranensis</name>
    <name type="common">Wild peanut</name>
    <dbReference type="NCBI Taxonomy" id="130453"/>
    <lineage>
        <taxon>Eukaryota</taxon>
        <taxon>Viridiplantae</taxon>
        <taxon>Streptophyta</taxon>
        <taxon>Embryophyta</taxon>
        <taxon>Tracheophyta</taxon>
        <taxon>Spermatophyta</taxon>
        <taxon>Magnoliopsida</taxon>
        <taxon>eudicotyledons</taxon>
        <taxon>Gunneridae</taxon>
        <taxon>Pentapetalae</taxon>
        <taxon>rosids</taxon>
        <taxon>fabids</taxon>
        <taxon>Fabales</taxon>
        <taxon>Fabaceae</taxon>
        <taxon>Papilionoideae</taxon>
        <taxon>50 kb inversion clade</taxon>
        <taxon>dalbergioids sensu lato</taxon>
        <taxon>Dalbergieae</taxon>
        <taxon>Pterocarpus clade</taxon>
        <taxon>Arachis</taxon>
    </lineage>
</organism>
<dbReference type="NCBIfam" id="TIGR01638">
    <property type="entry name" value="Atha_cystat_rel"/>
    <property type="match status" value="1"/>
</dbReference>
<reference evidence="1" key="1">
    <citation type="journal article" date="2016" name="Nat. Genet.">
        <title>The genome sequences of Arachis duranensis and Arachis ipaensis, the diploid ancestors of cultivated peanut.</title>
        <authorList>
            <person name="Bertioli D.J."/>
            <person name="Cannon S.B."/>
            <person name="Froenicke L."/>
            <person name="Huang G."/>
            <person name="Farmer A.D."/>
            <person name="Cannon E.K."/>
            <person name="Liu X."/>
            <person name="Gao D."/>
            <person name="Clevenger J."/>
            <person name="Dash S."/>
            <person name="Ren L."/>
            <person name="Moretzsohn M.C."/>
            <person name="Shirasawa K."/>
            <person name="Huang W."/>
            <person name="Vidigal B."/>
            <person name="Abernathy B."/>
            <person name="Chu Y."/>
            <person name="Niederhuth C.E."/>
            <person name="Umale P."/>
            <person name="Araujo A.C."/>
            <person name="Kozik A."/>
            <person name="Kim K.D."/>
            <person name="Burow M.D."/>
            <person name="Varshney R.K."/>
            <person name="Wang X."/>
            <person name="Zhang X."/>
            <person name="Barkley N."/>
            <person name="Guimaraes P.M."/>
            <person name="Isobe S."/>
            <person name="Guo B."/>
            <person name="Liao B."/>
            <person name="Stalker H.T."/>
            <person name="Schmitz R.J."/>
            <person name="Scheffler B.E."/>
            <person name="Leal-Bertioli S.C."/>
            <person name="Xun X."/>
            <person name="Jackson S.A."/>
            <person name="Michelmore R."/>
            <person name="Ozias-Akins P."/>
        </authorList>
    </citation>
    <scope>NUCLEOTIDE SEQUENCE [LARGE SCALE GENOMIC DNA]</scope>
    <source>
        <strain evidence="1">cv. V14167</strain>
    </source>
</reference>
<dbReference type="KEGG" id="adu:110275644"/>
<name>A0A6P5MQE3_ARADU</name>
<protein>
    <submittedName>
        <fullName evidence="2">Cysteine proteinase inhibitor 1-like</fullName>
    </submittedName>
</protein>
<evidence type="ECO:0000313" key="2">
    <source>
        <dbReference type="RefSeq" id="XP_020987501.1"/>
    </source>
</evidence>
<dbReference type="GeneID" id="110275644"/>
<dbReference type="Pfam" id="PF00031">
    <property type="entry name" value="Cystatin"/>
    <property type="match status" value="1"/>
</dbReference>
<evidence type="ECO:0000313" key="1">
    <source>
        <dbReference type="Proteomes" id="UP000515211"/>
    </source>
</evidence>
<dbReference type="Proteomes" id="UP000515211">
    <property type="component" value="Chromosome 9"/>
</dbReference>
<dbReference type="SUPFAM" id="SSF54403">
    <property type="entry name" value="Cystatin/monellin"/>
    <property type="match status" value="1"/>
</dbReference>
<accession>A0A6P5MQE3</accession>
<dbReference type="InterPro" id="IPR006525">
    <property type="entry name" value="Cystatin-related_pln"/>
</dbReference>
<dbReference type="GO" id="GO:0004869">
    <property type="term" value="F:cysteine-type endopeptidase inhibitor activity"/>
    <property type="evidence" value="ECO:0007669"/>
    <property type="project" value="InterPro"/>
</dbReference>
<gene>
    <name evidence="2" type="primary">LOC110275644</name>
</gene>
<dbReference type="AlphaFoldDB" id="A0A6P5MQE3"/>
<sequence length="140" mass="16054">MDSTGDKKSKNGVDGIPNIPVITREQLRDYYRRPQSCPIVGGSPPFLICDEGNKQRMTDLAKRCLQVYNDQNEKRFEFLKLLNVERQCVAGSKFYITFTARSADNAFEIFCGHVWHKIDDTIQVTRIATKQLSIPSFIHI</sequence>
<keyword evidence="1" id="KW-1185">Reference proteome</keyword>
<dbReference type="Gene3D" id="3.10.450.10">
    <property type="match status" value="1"/>
</dbReference>
<dbReference type="InterPro" id="IPR000010">
    <property type="entry name" value="Cystatin_dom"/>
</dbReference>